<evidence type="ECO:0000313" key="5">
    <source>
        <dbReference type="EnsemblMetazoa" id="SMAR001012-PA"/>
    </source>
</evidence>
<dbReference type="InterPro" id="IPR036875">
    <property type="entry name" value="Znf_CCHC_sf"/>
</dbReference>
<evidence type="ECO:0000256" key="2">
    <source>
        <dbReference type="SAM" id="MobiDB-lite"/>
    </source>
</evidence>
<proteinExistence type="predicted"/>
<dbReference type="Pfam" id="PF00098">
    <property type="entry name" value="zf-CCHC"/>
    <property type="match status" value="2"/>
</dbReference>
<feature type="domain" description="CCHC-type" evidence="3">
    <location>
        <begin position="9"/>
        <end position="24"/>
    </location>
</feature>
<dbReference type="InterPro" id="IPR001739">
    <property type="entry name" value="Methyl_CpG_DNA-bd"/>
</dbReference>
<dbReference type="Proteomes" id="UP000014500">
    <property type="component" value="Unassembled WGS sequence"/>
</dbReference>
<feature type="region of interest" description="Disordered" evidence="2">
    <location>
        <begin position="118"/>
        <end position="175"/>
    </location>
</feature>
<evidence type="ECO:0000256" key="1">
    <source>
        <dbReference type="PROSITE-ProRule" id="PRU00047"/>
    </source>
</evidence>
<dbReference type="AlphaFoldDB" id="T1IJE8"/>
<dbReference type="Gene3D" id="3.30.890.10">
    <property type="entry name" value="Methyl-cpg-binding Protein 2, Chain A"/>
    <property type="match status" value="1"/>
</dbReference>
<dbReference type="PROSITE" id="PS50158">
    <property type="entry name" value="ZF_CCHC"/>
    <property type="match status" value="2"/>
</dbReference>
<dbReference type="InterPro" id="IPR001878">
    <property type="entry name" value="Znf_CCHC"/>
</dbReference>
<feature type="compositionally biased region" description="Basic residues" evidence="2">
    <location>
        <begin position="132"/>
        <end position="144"/>
    </location>
</feature>
<dbReference type="SUPFAM" id="SSF57756">
    <property type="entry name" value="Retrovirus zinc finger-like domains"/>
    <property type="match status" value="2"/>
</dbReference>
<dbReference type="PROSITE" id="PS50982">
    <property type="entry name" value="MBD"/>
    <property type="match status" value="1"/>
</dbReference>
<organism evidence="5 6">
    <name type="scientific">Strigamia maritima</name>
    <name type="common">European centipede</name>
    <name type="synonym">Geophilus maritimus</name>
    <dbReference type="NCBI Taxonomy" id="126957"/>
    <lineage>
        <taxon>Eukaryota</taxon>
        <taxon>Metazoa</taxon>
        <taxon>Ecdysozoa</taxon>
        <taxon>Arthropoda</taxon>
        <taxon>Myriapoda</taxon>
        <taxon>Chilopoda</taxon>
        <taxon>Pleurostigmophora</taxon>
        <taxon>Geophilomorpha</taxon>
        <taxon>Linotaeniidae</taxon>
        <taxon>Strigamia</taxon>
    </lineage>
</organism>
<name>T1IJE8_STRMM</name>
<keyword evidence="1" id="KW-0863">Zinc-finger</keyword>
<dbReference type="InterPro" id="IPR016177">
    <property type="entry name" value="DNA-bd_dom_sf"/>
</dbReference>
<feature type="domain" description="MBD" evidence="4">
    <location>
        <begin position="214"/>
        <end position="287"/>
    </location>
</feature>
<dbReference type="Pfam" id="PF01429">
    <property type="entry name" value="MBD"/>
    <property type="match status" value="1"/>
</dbReference>
<reference evidence="6" key="1">
    <citation type="submission" date="2011-05" db="EMBL/GenBank/DDBJ databases">
        <authorList>
            <person name="Richards S.R."/>
            <person name="Qu J."/>
            <person name="Jiang H."/>
            <person name="Jhangiani S.N."/>
            <person name="Agravi P."/>
            <person name="Goodspeed R."/>
            <person name="Gross S."/>
            <person name="Mandapat C."/>
            <person name="Jackson L."/>
            <person name="Mathew T."/>
            <person name="Pu L."/>
            <person name="Thornton R."/>
            <person name="Saada N."/>
            <person name="Wilczek-Boney K.B."/>
            <person name="Lee S."/>
            <person name="Kovar C."/>
            <person name="Wu Y."/>
            <person name="Scherer S.E."/>
            <person name="Worley K.C."/>
            <person name="Muzny D.M."/>
            <person name="Gibbs R."/>
        </authorList>
    </citation>
    <scope>NUCLEOTIDE SEQUENCE</scope>
    <source>
        <strain evidence="6">Brora</strain>
    </source>
</reference>
<dbReference type="SMART" id="SM00343">
    <property type="entry name" value="ZnF_C2HC"/>
    <property type="match status" value="2"/>
</dbReference>
<evidence type="ECO:0000259" key="3">
    <source>
        <dbReference type="PROSITE" id="PS50158"/>
    </source>
</evidence>
<reference evidence="5" key="2">
    <citation type="submission" date="2015-02" db="UniProtKB">
        <authorList>
            <consortium name="EnsemblMetazoa"/>
        </authorList>
    </citation>
    <scope>IDENTIFICATION</scope>
</reference>
<evidence type="ECO:0000313" key="6">
    <source>
        <dbReference type="Proteomes" id="UP000014500"/>
    </source>
</evidence>
<dbReference type="HOGENOM" id="CLU_765765_0_0_1"/>
<dbReference type="SUPFAM" id="SSF54171">
    <property type="entry name" value="DNA-binding domain"/>
    <property type="match status" value="1"/>
</dbReference>
<accession>T1IJE8</accession>
<keyword evidence="1" id="KW-0862">Zinc</keyword>
<keyword evidence="6" id="KW-1185">Reference proteome</keyword>
<dbReference type="GO" id="GO:0003677">
    <property type="term" value="F:DNA binding"/>
    <property type="evidence" value="ECO:0007669"/>
    <property type="project" value="InterPro"/>
</dbReference>
<dbReference type="EnsemblMetazoa" id="SMAR001012-RA">
    <property type="protein sequence ID" value="SMAR001012-PA"/>
    <property type="gene ID" value="SMAR001012"/>
</dbReference>
<dbReference type="EMBL" id="AFFK01014564">
    <property type="status" value="NOT_ANNOTATED_CDS"/>
    <property type="molecule type" value="Genomic_DNA"/>
</dbReference>
<keyword evidence="1" id="KW-0479">Metal-binding</keyword>
<dbReference type="STRING" id="126957.T1IJE8"/>
<evidence type="ECO:0008006" key="7">
    <source>
        <dbReference type="Google" id="ProtNLM"/>
    </source>
</evidence>
<sequence>MSNFESLTCFKCRKTGHFIKDCPEWIVQGGREYSRHRETSHRDFHEKQVRQVQLESRSSKQNWCADTTDAPVVLNGMRRDRATAFAASEASSSDSKANLHNVICYKCDAPGHIARNCSAKPAKQSDGQQPRGRARGHGRRRGRQHGRDTIYAPSADSDDDDDDVSHPSAPPVPAQRAIARQVRIQTIAAPITPTTPPFVSTRRKQVQLTSTPLRPIKIRAAVPSMPGWEREAIQRQKGITKERWDIYFYPPGEQFALRSKPEVKEYLENELGQTYRPDLFDWQPAQATTSTVTQETNVDDVLVDESMSRQIRAMLARVKQQMTHLKPTLCVFIVHPSRNQRRMSKLLLSLKKKSGLTLCVRS</sequence>
<dbReference type="GO" id="GO:0008270">
    <property type="term" value="F:zinc ion binding"/>
    <property type="evidence" value="ECO:0007669"/>
    <property type="project" value="UniProtKB-KW"/>
</dbReference>
<dbReference type="SMART" id="SM00391">
    <property type="entry name" value="MBD"/>
    <property type="match status" value="1"/>
</dbReference>
<feature type="domain" description="CCHC-type" evidence="3">
    <location>
        <begin position="104"/>
        <end position="117"/>
    </location>
</feature>
<protein>
    <recommendedName>
        <fullName evidence="7">CCHC-type domain-containing protein</fullName>
    </recommendedName>
</protein>
<dbReference type="Gene3D" id="4.10.60.10">
    <property type="entry name" value="Zinc finger, CCHC-type"/>
    <property type="match status" value="2"/>
</dbReference>
<evidence type="ECO:0000259" key="4">
    <source>
        <dbReference type="PROSITE" id="PS50982"/>
    </source>
</evidence>